<evidence type="ECO:0000313" key="10">
    <source>
        <dbReference type="Proteomes" id="UP000823771"/>
    </source>
</evidence>
<evidence type="ECO:0000256" key="4">
    <source>
        <dbReference type="ARBA" id="ARBA00023136"/>
    </source>
</evidence>
<dbReference type="InterPro" id="IPR012944">
    <property type="entry name" value="SusD_RagB_dom"/>
</dbReference>
<dbReference type="GO" id="GO:0009279">
    <property type="term" value="C:cell outer membrane"/>
    <property type="evidence" value="ECO:0007669"/>
    <property type="project" value="UniProtKB-SubCell"/>
</dbReference>
<evidence type="ECO:0000256" key="5">
    <source>
        <dbReference type="ARBA" id="ARBA00023237"/>
    </source>
</evidence>
<dbReference type="Pfam" id="PF07980">
    <property type="entry name" value="SusD_RagB"/>
    <property type="match status" value="1"/>
</dbReference>
<dbReference type="Pfam" id="PF14322">
    <property type="entry name" value="SusD-like_3"/>
    <property type="match status" value="1"/>
</dbReference>
<proteinExistence type="inferred from homology"/>
<evidence type="ECO:0000259" key="7">
    <source>
        <dbReference type="Pfam" id="PF07980"/>
    </source>
</evidence>
<feature type="domain" description="RagB/SusD" evidence="7">
    <location>
        <begin position="386"/>
        <end position="508"/>
    </location>
</feature>
<organism evidence="9 10">
    <name type="scientific">Candidatus Cryptobacteroides excrementipullorum</name>
    <dbReference type="NCBI Taxonomy" id="2840761"/>
    <lineage>
        <taxon>Bacteria</taxon>
        <taxon>Pseudomonadati</taxon>
        <taxon>Bacteroidota</taxon>
        <taxon>Bacteroidia</taxon>
        <taxon>Bacteroidales</taxon>
        <taxon>Candidatus Cryptobacteroides</taxon>
    </lineage>
</organism>
<feature type="signal peptide" evidence="6">
    <location>
        <begin position="1"/>
        <end position="25"/>
    </location>
</feature>
<comment type="caution">
    <text evidence="9">The sequence shown here is derived from an EMBL/GenBank/DDBJ whole genome shotgun (WGS) entry which is preliminary data.</text>
</comment>
<evidence type="ECO:0000259" key="8">
    <source>
        <dbReference type="Pfam" id="PF14322"/>
    </source>
</evidence>
<sequence length="522" mass="58554">MMNKLSRYIKIAAAAVLLAAGTTSCLEKFPSSSIPEDQAMKTFNDVVEHLTGIYVNMLSGSLFSGSLTLIPDIQADLVYAVDGNSNTYGTFWRWEIRPTDLEIEGVYASLYAVIGSCNFFLEHIDDVRAAETSDANLDLLDNYQGEVYAIRALCYSKLLELFCKAYDSEEQAKTDLGVVLRTKYSEPEPVKRASLYDSYMFVMSDLDKAAGLMDEELTDQAGSYVMSNAAIQALRARISLYMHDWDKAIEYSSILIDERGATFPLSSTRVASTNTGLNDFGYMWQYDAATELFWELGFTPTSYGGALGTVFLNFNRDYTYFYPDYVPAQWVLDLYDDADGRYSSYFATAEELGSSSGYAGVSDSPLLIKYFGNINFINSYNIYHVNMPKLLRMAEQYLIRAEAYCQRAAENGGNAADFNKASADLTTLRSARYTTGGSLSVNSNNWLDIISEERVRELYMEGFRLNDLKRWHRGFTRKFQSGAQQTGSDITVSADNPMFVWPIPQHELLAPGSEIEPNDSNR</sequence>
<dbReference type="Gene3D" id="1.25.40.390">
    <property type="match status" value="1"/>
</dbReference>
<comment type="similarity">
    <text evidence="2">Belongs to the SusD family.</text>
</comment>
<dbReference type="InterPro" id="IPR011990">
    <property type="entry name" value="TPR-like_helical_dom_sf"/>
</dbReference>
<name>A0A9D9ITW3_9BACT</name>
<evidence type="ECO:0000256" key="6">
    <source>
        <dbReference type="SAM" id="SignalP"/>
    </source>
</evidence>
<dbReference type="EMBL" id="JADILZ010000075">
    <property type="protein sequence ID" value="MBO8478829.1"/>
    <property type="molecule type" value="Genomic_DNA"/>
</dbReference>
<reference evidence="9" key="1">
    <citation type="submission" date="2020-10" db="EMBL/GenBank/DDBJ databases">
        <authorList>
            <person name="Gilroy R."/>
        </authorList>
    </citation>
    <scope>NUCLEOTIDE SEQUENCE</scope>
    <source>
        <strain evidence="9">2478</strain>
    </source>
</reference>
<accession>A0A9D9ITW3</accession>
<reference evidence="9" key="2">
    <citation type="journal article" date="2021" name="PeerJ">
        <title>Extensive microbial diversity within the chicken gut microbiome revealed by metagenomics and culture.</title>
        <authorList>
            <person name="Gilroy R."/>
            <person name="Ravi A."/>
            <person name="Getino M."/>
            <person name="Pursley I."/>
            <person name="Horton D.L."/>
            <person name="Alikhan N.F."/>
            <person name="Baker D."/>
            <person name="Gharbi K."/>
            <person name="Hall N."/>
            <person name="Watson M."/>
            <person name="Adriaenssens E.M."/>
            <person name="Foster-Nyarko E."/>
            <person name="Jarju S."/>
            <person name="Secka A."/>
            <person name="Antonio M."/>
            <person name="Oren A."/>
            <person name="Chaudhuri R.R."/>
            <person name="La Ragione R."/>
            <person name="Hildebrand F."/>
            <person name="Pallen M.J."/>
        </authorList>
    </citation>
    <scope>NUCLEOTIDE SEQUENCE</scope>
    <source>
        <strain evidence="9">2478</strain>
    </source>
</reference>
<evidence type="ECO:0000256" key="2">
    <source>
        <dbReference type="ARBA" id="ARBA00006275"/>
    </source>
</evidence>
<keyword evidence="5" id="KW-0998">Cell outer membrane</keyword>
<evidence type="ECO:0000256" key="3">
    <source>
        <dbReference type="ARBA" id="ARBA00022729"/>
    </source>
</evidence>
<dbReference type="InterPro" id="IPR033985">
    <property type="entry name" value="SusD-like_N"/>
</dbReference>
<dbReference type="PROSITE" id="PS51257">
    <property type="entry name" value="PROKAR_LIPOPROTEIN"/>
    <property type="match status" value="1"/>
</dbReference>
<evidence type="ECO:0000256" key="1">
    <source>
        <dbReference type="ARBA" id="ARBA00004442"/>
    </source>
</evidence>
<dbReference type="SUPFAM" id="SSF48452">
    <property type="entry name" value="TPR-like"/>
    <property type="match status" value="1"/>
</dbReference>
<feature type="chain" id="PRO_5038627738" evidence="6">
    <location>
        <begin position="26"/>
        <end position="522"/>
    </location>
</feature>
<keyword evidence="4" id="KW-0472">Membrane</keyword>
<feature type="domain" description="SusD-like N-terminal" evidence="8">
    <location>
        <begin position="44"/>
        <end position="240"/>
    </location>
</feature>
<comment type="subcellular location">
    <subcellularLocation>
        <location evidence="1">Cell outer membrane</location>
    </subcellularLocation>
</comment>
<protein>
    <submittedName>
        <fullName evidence="9">RagB/SusD family nutrient uptake outer membrane protein</fullName>
    </submittedName>
</protein>
<gene>
    <name evidence="9" type="ORF">IAB80_08080</name>
</gene>
<keyword evidence="3 6" id="KW-0732">Signal</keyword>
<evidence type="ECO:0000313" key="9">
    <source>
        <dbReference type="EMBL" id="MBO8478829.1"/>
    </source>
</evidence>
<dbReference type="AlphaFoldDB" id="A0A9D9ITW3"/>
<dbReference type="Proteomes" id="UP000823771">
    <property type="component" value="Unassembled WGS sequence"/>
</dbReference>